<dbReference type="AlphaFoldDB" id="A0A139WFB4"/>
<dbReference type="Pfam" id="PF06870">
    <property type="entry name" value="RNA_pol_I_A49"/>
    <property type="match status" value="1"/>
</dbReference>
<evidence type="ECO:0000256" key="3">
    <source>
        <dbReference type="ARBA" id="ARBA00022478"/>
    </source>
</evidence>
<keyword evidence="4 7" id="KW-1015">Disulfide bond</keyword>
<evidence type="ECO:0000256" key="4">
    <source>
        <dbReference type="ARBA" id="ARBA00023157"/>
    </source>
</evidence>
<dbReference type="Gene3D" id="4.10.800.10">
    <property type="entry name" value="Thyroglobulin type-1"/>
    <property type="match status" value="2"/>
</dbReference>
<dbReference type="GO" id="GO:0006362">
    <property type="term" value="P:transcription elongation by RNA polymerase I"/>
    <property type="evidence" value="ECO:0000318"/>
    <property type="project" value="GO_Central"/>
</dbReference>
<dbReference type="GO" id="GO:0005736">
    <property type="term" value="C:RNA polymerase I complex"/>
    <property type="evidence" value="ECO:0000318"/>
    <property type="project" value="GO_Central"/>
</dbReference>
<dbReference type="SMART" id="SM00211">
    <property type="entry name" value="TY"/>
    <property type="match status" value="2"/>
</dbReference>
<evidence type="ECO:0000256" key="6">
    <source>
        <dbReference type="ARBA" id="ARBA00023242"/>
    </source>
</evidence>
<sequence>MYEISEVEDNEGSRPILVEFQNSKLQEGQENHLKTAIFRENRDTIVAAASKKLLYTGRVSGDQDQDLHKRFLLISNRRTGKVRLVAVDSVILSPQFPEKSRGSISEKNVNSVNKLHKAFGSKKIKRITEQRERMKMNIDDVREQLEQTVAGIEIDDSGPLIVERAENDSAYRPPIHRDAESREEVYILNEIVPLKILNSLEKETREIFDSDLDSTELAPMVREKFAQMQNSSSPDVQKCELLLYLDYLIKFISKPARSITKKFVICPTSQQVNVHILDHFTVSSNTGRTRPVSMRDKTVCYILVIAMIAFDYEVDLEQLAKVIKIGVKKLQEMGRILAFSPHPKNKNAMTLKIPLPAAVTSSSGMRIPATMGPLWWPATRLEVLGVVGARGAQAEALRVKPGAHWHVRVASSHSCESGHCEGRAVGSHDSPEKGVLGAKSGKIAACLPKAELKSRMKKRHLGIVSDLLPQDCFTQGLDYFSEDVSKIGLPKCDKFSRPGICAKYFQTRYDKMVYRPSECAKDGKFGAKQCKGEYTTGRCFCFDAQGERLFGQQWQNQAENMTCACSRKKADMGDSVYFNSLHCDAMGNYEPLQCDVISGQCWCADAQTGDLTSPVVPLKAISKLPCYDSASVGSQYLRQCESKLYAEKRILYELKLHGTIASFVDFLCDDDGSYGAYTYVEGAVYCTWRDNSKIGSWASDGNDEVDCNCARDTKIFEEAGKSQSLKCEPNGNYKKLQKTGSKGYCVDIDGYRKSPSGDDVTDEALCDGYYAYH</sequence>
<protein>
    <recommendedName>
        <fullName evidence="8">Thyroglobulin type-1 domain-containing protein</fullName>
    </recommendedName>
</protein>
<dbReference type="SUPFAM" id="SSF57610">
    <property type="entry name" value="Thyroglobulin type-1 domain"/>
    <property type="match status" value="2"/>
</dbReference>
<keyword evidence="6" id="KW-0539">Nucleus</keyword>
<dbReference type="InParanoid" id="A0A139WFB4"/>
<dbReference type="GO" id="GO:0003677">
    <property type="term" value="F:DNA binding"/>
    <property type="evidence" value="ECO:0007669"/>
    <property type="project" value="InterPro"/>
</dbReference>
<keyword evidence="3" id="KW-0240">DNA-directed RNA polymerase</keyword>
<dbReference type="STRING" id="7070.A0A139WFB4"/>
<evidence type="ECO:0000259" key="8">
    <source>
        <dbReference type="PROSITE" id="PS51162"/>
    </source>
</evidence>
<dbReference type="PANTHER" id="PTHR14440">
    <property type="entry name" value="DNA-DIRECTED RNA POLYMERASE I SUBUNIT RPA49"/>
    <property type="match status" value="1"/>
</dbReference>
<reference evidence="9 10" key="1">
    <citation type="journal article" date="2008" name="Nature">
        <title>The genome of the model beetle and pest Tribolium castaneum.</title>
        <authorList>
            <consortium name="Tribolium Genome Sequencing Consortium"/>
            <person name="Richards S."/>
            <person name="Gibbs R.A."/>
            <person name="Weinstock G.M."/>
            <person name="Brown S.J."/>
            <person name="Denell R."/>
            <person name="Beeman R.W."/>
            <person name="Gibbs R."/>
            <person name="Beeman R.W."/>
            <person name="Brown S.J."/>
            <person name="Bucher G."/>
            <person name="Friedrich M."/>
            <person name="Grimmelikhuijzen C.J."/>
            <person name="Klingler M."/>
            <person name="Lorenzen M."/>
            <person name="Richards S."/>
            <person name="Roth S."/>
            <person name="Schroder R."/>
            <person name="Tautz D."/>
            <person name="Zdobnov E.M."/>
            <person name="Muzny D."/>
            <person name="Gibbs R.A."/>
            <person name="Weinstock G.M."/>
            <person name="Attaway T."/>
            <person name="Bell S."/>
            <person name="Buhay C.J."/>
            <person name="Chandrabose M.N."/>
            <person name="Chavez D."/>
            <person name="Clerk-Blankenburg K.P."/>
            <person name="Cree A."/>
            <person name="Dao M."/>
            <person name="Davis C."/>
            <person name="Chacko J."/>
            <person name="Dinh H."/>
            <person name="Dugan-Rocha S."/>
            <person name="Fowler G."/>
            <person name="Garner T.T."/>
            <person name="Garnes J."/>
            <person name="Gnirke A."/>
            <person name="Hawes A."/>
            <person name="Hernandez J."/>
            <person name="Hines S."/>
            <person name="Holder M."/>
            <person name="Hume J."/>
            <person name="Jhangiani S.N."/>
            <person name="Joshi V."/>
            <person name="Khan Z.M."/>
            <person name="Jackson L."/>
            <person name="Kovar C."/>
            <person name="Kowis A."/>
            <person name="Lee S."/>
            <person name="Lewis L.R."/>
            <person name="Margolis J."/>
            <person name="Morgan M."/>
            <person name="Nazareth L.V."/>
            <person name="Nguyen N."/>
            <person name="Okwuonu G."/>
            <person name="Parker D."/>
            <person name="Richards S."/>
            <person name="Ruiz S.J."/>
            <person name="Santibanez J."/>
            <person name="Savard J."/>
            <person name="Scherer S.E."/>
            <person name="Schneider B."/>
            <person name="Sodergren E."/>
            <person name="Tautz D."/>
            <person name="Vattahil S."/>
            <person name="Villasana D."/>
            <person name="White C.S."/>
            <person name="Wright R."/>
            <person name="Park Y."/>
            <person name="Beeman R.W."/>
            <person name="Lord J."/>
            <person name="Oppert B."/>
            <person name="Lorenzen M."/>
            <person name="Brown S."/>
            <person name="Wang L."/>
            <person name="Savard J."/>
            <person name="Tautz D."/>
            <person name="Richards S."/>
            <person name="Weinstock G."/>
            <person name="Gibbs R.A."/>
            <person name="Liu Y."/>
            <person name="Worley K."/>
            <person name="Weinstock G."/>
            <person name="Elsik C.G."/>
            <person name="Reese J.T."/>
            <person name="Elhaik E."/>
            <person name="Landan G."/>
            <person name="Graur D."/>
            <person name="Arensburger P."/>
            <person name="Atkinson P."/>
            <person name="Beeman R.W."/>
            <person name="Beidler J."/>
            <person name="Brown S.J."/>
            <person name="Demuth J.P."/>
            <person name="Drury D.W."/>
            <person name="Du Y.Z."/>
            <person name="Fujiwara H."/>
            <person name="Lorenzen M."/>
            <person name="Maselli V."/>
            <person name="Osanai M."/>
            <person name="Park Y."/>
            <person name="Robertson H.M."/>
            <person name="Tu Z."/>
            <person name="Wang J.J."/>
            <person name="Wang S."/>
            <person name="Richards S."/>
            <person name="Song H."/>
            <person name="Zhang L."/>
            <person name="Sodergren E."/>
            <person name="Werner D."/>
            <person name="Stanke M."/>
            <person name="Morgenstern B."/>
            <person name="Solovyev V."/>
            <person name="Kosarev P."/>
            <person name="Brown G."/>
            <person name="Chen H.C."/>
            <person name="Ermolaeva O."/>
            <person name="Hlavina W."/>
            <person name="Kapustin Y."/>
            <person name="Kiryutin B."/>
            <person name="Kitts P."/>
            <person name="Maglott D."/>
            <person name="Pruitt K."/>
            <person name="Sapojnikov V."/>
            <person name="Souvorov A."/>
            <person name="Mackey A.J."/>
            <person name="Waterhouse R.M."/>
            <person name="Wyder S."/>
            <person name="Zdobnov E.M."/>
            <person name="Zdobnov E.M."/>
            <person name="Wyder S."/>
            <person name="Kriventseva E.V."/>
            <person name="Kadowaki T."/>
            <person name="Bork P."/>
            <person name="Aranda M."/>
            <person name="Bao R."/>
            <person name="Beermann A."/>
            <person name="Berns N."/>
            <person name="Bolognesi R."/>
            <person name="Bonneton F."/>
            <person name="Bopp D."/>
            <person name="Brown S.J."/>
            <person name="Bucher G."/>
            <person name="Butts T."/>
            <person name="Chaumot A."/>
            <person name="Denell R.E."/>
            <person name="Ferrier D.E."/>
            <person name="Friedrich M."/>
            <person name="Gordon C.M."/>
            <person name="Jindra M."/>
            <person name="Klingler M."/>
            <person name="Lan Q."/>
            <person name="Lattorff H.M."/>
            <person name="Laudet V."/>
            <person name="von Levetsow C."/>
            <person name="Liu Z."/>
            <person name="Lutz R."/>
            <person name="Lynch J.A."/>
            <person name="da Fonseca R.N."/>
            <person name="Posnien N."/>
            <person name="Reuter R."/>
            <person name="Roth S."/>
            <person name="Savard J."/>
            <person name="Schinko J.B."/>
            <person name="Schmitt C."/>
            <person name="Schoppmeier M."/>
            <person name="Schroder R."/>
            <person name="Shippy T.D."/>
            <person name="Simonnet F."/>
            <person name="Marques-Souza H."/>
            <person name="Tautz D."/>
            <person name="Tomoyasu Y."/>
            <person name="Trauner J."/>
            <person name="Van der Zee M."/>
            <person name="Vervoort M."/>
            <person name="Wittkopp N."/>
            <person name="Wimmer E.A."/>
            <person name="Yang X."/>
            <person name="Jones A.K."/>
            <person name="Sattelle D.B."/>
            <person name="Ebert P.R."/>
            <person name="Nelson D."/>
            <person name="Scott J.G."/>
            <person name="Beeman R.W."/>
            <person name="Muthukrishnan S."/>
            <person name="Kramer K.J."/>
            <person name="Arakane Y."/>
            <person name="Beeman R.W."/>
            <person name="Zhu Q."/>
            <person name="Hogenkamp D."/>
            <person name="Dixit R."/>
            <person name="Oppert B."/>
            <person name="Jiang H."/>
            <person name="Zou Z."/>
            <person name="Marshall J."/>
            <person name="Elpidina E."/>
            <person name="Vinokurov K."/>
            <person name="Oppert C."/>
            <person name="Zou Z."/>
            <person name="Evans J."/>
            <person name="Lu Z."/>
            <person name="Zhao P."/>
            <person name="Sumathipala N."/>
            <person name="Altincicek B."/>
            <person name="Vilcinskas A."/>
            <person name="Williams M."/>
            <person name="Hultmark D."/>
            <person name="Hetru C."/>
            <person name="Jiang H."/>
            <person name="Grimmelikhuijzen C.J."/>
            <person name="Hauser F."/>
            <person name="Cazzamali G."/>
            <person name="Williamson M."/>
            <person name="Park Y."/>
            <person name="Li B."/>
            <person name="Tanaka Y."/>
            <person name="Predel R."/>
            <person name="Neupert S."/>
            <person name="Schachtner J."/>
            <person name="Verleyen P."/>
            <person name="Raible F."/>
            <person name="Bork P."/>
            <person name="Friedrich M."/>
            <person name="Walden K.K."/>
            <person name="Robertson H.M."/>
            <person name="Angeli S."/>
            <person name="Foret S."/>
            <person name="Bucher G."/>
            <person name="Schuetz S."/>
            <person name="Maleszka R."/>
            <person name="Wimmer E.A."/>
            <person name="Beeman R.W."/>
            <person name="Lorenzen M."/>
            <person name="Tomoyasu Y."/>
            <person name="Miller S.C."/>
            <person name="Grossmann D."/>
            <person name="Bucher G."/>
        </authorList>
    </citation>
    <scope>NUCLEOTIDE SEQUENCE [LARGE SCALE GENOMIC DNA]</scope>
    <source>
        <strain evidence="9 10">Georgia GA2</strain>
    </source>
</reference>
<name>A0A139WFB4_TRICA</name>
<feature type="disulfide bond" evidence="7">
    <location>
        <begin position="594"/>
        <end position="601"/>
    </location>
</feature>
<comment type="similarity">
    <text evidence="2">Belongs to the eukaryotic RPA49/POLR1E RNA polymerase subunit family.</text>
</comment>
<feature type="domain" description="Thyroglobulin type-1" evidence="8">
    <location>
        <begin position="469"/>
        <end position="563"/>
    </location>
</feature>
<dbReference type="InterPro" id="IPR000716">
    <property type="entry name" value="Thyroglobulin_1"/>
</dbReference>
<accession>A0A139WFB4</accession>
<comment type="subcellular location">
    <subcellularLocation>
        <location evidence="1">Nucleus</location>
        <location evidence="1">Nucleolus</location>
    </subcellularLocation>
</comment>
<evidence type="ECO:0000256" key="1">
    <source>
        <dbReference type="ARBA" id="ARBA00004604"/>
    </source>
</evidence>
<dbReference type="EMBL" id="KQ971352">
    <property type="protein sequence ID" value="KYB26622.1"/>
    <property type="molecule type" value="Genomic_DNA"/>
</dbReference>
<dbReference type="OMA" id="DCNCARD"/>
<dbReference type="InterPro" id="IPR036857">
    <property type="entry name" value="Thyroglobulin_1_sf"/>
</dbReference>
<evidence type="ECO:0000313" key="9">
    <source>
        <dbReference type="EMBL" id="KYB26622.1"/>
    </source>
</evidence>
<evidence type="ECO:0000313" key="10">
    <source>
        <dbReference type="Proteomes" id="UP000007266"/>
    </source>
</evidence>
<evidence type="ECO:0000256" key="5">
    <source>
        <dbReference type="ARBA" id="ARBA00023163"/>
    </source>
</evidence>
<evidence type="ECO:0000256" key="2">
    <source>
        <dbReference type="ARBA" id="ARBA00009430"/>
    </source>
</evidence>
<comment type="caution">
    <text evidence="7">Lacks conserved residue(s) required for the propagation of feature annotation.</text>
</comment>
<dbReference type="Pfam" id="PF00086">
    <property type="entry name" value="Thyroglobulin_1"/>
    <property type="match status" value="2"/>
</dbReference>
<organism evidence="9 10">
    <name type="scientific">Tribolium castaneum</name>
    <name type="common">Red flour beetle</name>
    <dbReference type="NCBI Taxonomy" id="7070"/>
    <lineage>
        <taxon>Eukaryota</taxon>
        <taxon>Metazoa</taxon>
        <taxon>Ecdysozoa</taxon>
        <taxon>Arthropoda</taxon>
        <taxon>Hexapoda</taxon>
        <taxon>Insecta</taxon>
        <taxon>Pterygota</taxon>
        <taxon>Neoptera</taxon>
        <taxon>Endopterygota</taxon>
        <taxon>Coleoptera</taxon>
        <taxon>Polyphaga</taxon>
        <taxon>Cucujiformia</taxon>
        <taxon>Tenebrionidae</taxon>
        <taxon>Tenebrionidae incertae sedis</taxon>
        <taxon>Tribolium</taxon>
    </lineage>
</organism>
<evidence type="ECO:0000256" key="7">
    <source>
        <dbReference type="PROSITE-ProRule" id="PRU00500"/>
    </source>
</evidence>
<keyword evidence="5" id="KW-0804">Transcription</keyword>
<reference evidence="9 10" key="2">
    <citation type="journal article" date="2010" name="Nucleic Acids Res.">
        <title>BeetleBase in 2010: revisions to provide comprehensive genomic information for Tribolium castaneum.</title>
        <authorList>
            <person name="Kim H.S."/>
            <person name="Murphy T."/>
            <person name="Xia J."/>
            <person name="Caragea D."/>
            <person name="Park Y."/>
            <person name="Beeman R.W."/>
            <person name="Lorenzen M.D."/>
            <person name="Butcher S."/>
            <person name="Manak J.R."/>
            <person name="Brown S.J."/>
        </authorList>
    </citation>
    <scope>GENOME REANNOTATION</scope>
    <source>
        <strain evidence="9 10">Georgia GA2</strain>
    </source>
</reference>
<dbReference type="GO" id="GO:0001188">
    <property type="term" value="P:RNA polymerase I preinitiation complex assembly"/>
    <property type="evidence" value="ECO:0000318"/>
    <property type="project" value="GO_Central"/>
</dbReference>
<proteinExistence type="inferred from homology"/>
<feature type="domain" description="Thyroglobulin type-1" evidence="8">
    <location>
        <begin position="565"/>
        <end position="626"/>
    </location>
</feature>
<dbReference type="eggNOG" id="KOG4183">
    <property type="taxonomic scope" value="Eukaryota"/>
</dbReference>
<gene>
    <name evidence="9" type="primary">AUGUSTUS-3.0.2_33576</name>
    <name evidence="9" type="ORF">TcasGA2_TC033576</name>
</gene>
<dbReference type="CDD" id="cd00191">
    <property type="entry name" value="TY"/>
    <property type="match status" value="1"/>
</dbReference>
<dbReference type="InterPro" id="IPR009668">
    <property type="entry name" value="RNA_pol-assoc_fac_A49-like"/>
</dbReference>
<dbReference type="Proteomes" id="UP000007266">
    <property type="component" value="Linkage group 7"/>
</dbReference>
<dbReference type="PROSITE" id="PS51162">
    <property type="entry name" value="THYROGLOBULIN_1_2"/>
    <property type="match status" value="2"/>
</dbReference>
<keyword evidence="10" id="KW-1185">Reference proteome</keyword>